<feature type="region of interest" description="Disordered" evidence="2">
    <location>
        <begin position="112"/>
        <end position="200"/>
    </location>
</feature>
<evidence type="ECO:0000256" key="1">
    <source>
        <dbReference type="SAM" id="Coils"/>
    </source>
</evidence>
<accession>A0A6A5VHI0</accession>
<reference evidence="3" key="1">
    <citation type="journal article" date="2020" name="Stud. Mycol.">
        <title>101 Dothideomycetes genomes: a test case for predicting lifestyles and emergence of pathogens.</title>
        <authorList>
            <person name="Haridas S."/>
            <person name="Albert R."/>
            <person name="Binder M."/>
            <person name="Bloem J."/>
            <person name="Labutti K."/>
            <person name="Salamov A."/>
            <person name="Andreopoulos B."/>
            <person name="Baker S."/>
            <person name="Barry K."/>
            <person name="Bills G."/>
            <person name="Bluhm B."/>
            <person name="Cannon C."/>
            <person name="Castanera R."/>
            <person name="Culley D."/>
            <person name="Daum C."/>
            <person name="Ezra D."/>
            <person name="Gonzalez J."/>
            <person name="Henrissat B."/>
            <person name="Kuo A."/>
            <person name="Liang C."/>
            <person name="Lipzen A."/>
            <person name="Lutzoni F."/>
            <person name="Magnuson J."/>
            <person name="Mondo S."/>
            <person name="Nolan M."/>
            <person name="Ohm R."/>
            <person name="Pangilinan J."/>
            <person name="Park H.-J."/>
            <person name="Ramirez L."/>
            <person name="Alfaro M."/>
            <person name="Sun H."/>
            <person name="Tritt A."/>
            <person name="Yoshinaga Y."/>
            <person name="Zwiers L.-H."/>
            <person name="Turgeon B."/>
            <person name="Goodwin S."/>
            <person name="Spatafora J."/>
            <person name="Crous P."/>
            <person name="Grigoriev I."/>
        </authorList>
    </citation>
    <scope>NUCLEOTIDE SEQUENCE</scope>
    <source>
        <strain evidence="3">CBS 107.79</strain>
    </source>
</reference>
<keyword evidence="4" id="KW-1185">Reference proteome</keyword>
<gene>
    <name evidence="3" type="ORF">BU23DRAFT_551583</name>
</gene>
<feature type="compositionally biased region" description="Basic and acidic residues" evidence="2">
    <location>
        <begin position="304"/>
        <end position="318"/>
    </location>
</feature>
<dbReference type="AlphaFoldDB" id="A0A6A5VHI0"/>
<feature type="region of interest" description="Disordered" evidence="2">
    <location>
        <begin position="60"/>
        <end position="90"/>
    </location>
</feature>
<sequence>MDPAVSWDGYKPLPPRQDRAGLRAKISRLVKPVDHSNCWARRRLTCIEYTCEYPKDLHGNSCSKKPVVPPSSSSDSYTTCPEHPRPQPGLWTKISRAMKRVGCVFTSMKIKTKSHKRPISRRETGDLRGGSAGASEDIQQCETKPDDDDSTLSPPQSDESHQADASAQLPAPGHEPDFHIIWFEPDDTPKPTLPSPAFLPPSTPQVNFSWVRRPSPSSVVRSTRVVSDRRSTAKTLERLEQLEQTVDERLQELTDQIRSLAAQMSTVLQVLSERPEPHREDAVANVSSGARSLPGSLQDQPRSVPDRTVGEIPDDRWPVRGGSFFDGTTQPWV</sequence>
<dbReference type="EMBL" id="ML976666">
    <property type="protein sequence ID" value="KAF1976664.1"/>
    <property type="molecule type" value="Genomic_DNA"/>
</dbReference>
<evidence type="ECO:0000313" key="4">
    <source>
        <dbReference type="Proteomes" id="UP000800036"/>
    </source>
</evidence>
<keyword evidence="1" id="KW-0175">Coiled coil</keyword>
<organism evidence="3 4">
    <name type="scientific">Bimuria novae-zelandiae CBS 107.79</name>
    <dbReference type="NCBI Taxonomy" id="1447943"/>
    <lineage>
        <taxon>Eukaryota</taxon>
        <taxon>Fungi</taxon>
        <taxon>Dikarya</taxon>
        <taxon>Ascomycota</taxon>
        <taxon>Pezizomycotina</taxon>
        <taxon>Dothideomycetes</taxon>
        <taxon>Pleosporomycetidae</taxon>
        <taxon>Pleosporales</taxon>
        <taxon>Massarineae</taxon>
        <taxon>Didymosphaeriaceae</taxon>
        <taxon>Bimuria</taxon>
    </lineage>
</organism>
<protein>
    <submittedName>
        <fullName evidence="3">Uncharacterized protein</fullName>
    </submittedName>
</protein>
<feature type="compositionally biased region" description="Polar residues" evidence="2">
    <location>
        <begin position="285"/>
        <end position="301"/>
    </location>
</feature>
<feature type="compositionally biased region" description="Pro residues" evidence="2">
    <location>
        <begin position="191"/>
        <end position="200"/>
    </location>
</feature>
<feature type="region of interest" description="Disordered" evidence="2">
    <location>
        <begin position="284"/>
        <end position="333"/>
    </location>
</feature>
<evidence type="ECO:0000313" key="3">
    <source>
        <dbReference type="EMBL" id="KAF1976664.1"/>
    </source>
</evidence>
<evidence type="ECO:0000256" key="2">
    <source>
        <dbReference type="SAM" id="MobiDB-lite"/>
    </source>
</evidence>
<feature type="coiled-coil region" evidence="1">
    <location>
        <begin position="232"/>
        <end position="263"/>
    </location>
</feature>
<name>A0A6A5VHI0_9PLEO</name>
<dbReference type="Proteomes" id="UP000800036">
    <property type="component" value="Unassembled WGS sequence"/>
</dbReference>
<proteinExistence type="predicted"/>
<feature type="compositionally biased region" description="Low complexity" evidence="2">
    <location>
        <begin position="61"/>
        <end position="81"/>
    </location>
</feature>